<dbReference type="EMBL" id="UZAD01000037">
    <property type="protein sequence ID" value="VDN81891.1"/>
    <property type="molecule type" value="Genomic_DNA"/>
</dbReference>
<evidence type="ECO:0000313" key="2">
    <source>
        <dbReference type="Proteomes" id="UP000278627"/>
    </source>
</evidence>
<reference evidence="1 2" key="2">
    <citation type="submission" date="2018-11" db="EMBL/GenBank/DDBJ databases">
        <authorList>
            <consortium name="Pathogen Informatics"/>
        </authorList>
    </citation>
    <scope>NUCLEOTIDE SEQUENCE [LARGE SCALE GENOMIC DNA]</scope>
</reference>
<protein>
    <submittedName>
        <fullName evidence="1 3">Uncharacterized protein</fullName>
    </submittedName>
</protein>
<evidence type="ECO:0000313" key="1">
    <source>
        <dbReference type="EMBL" id="VDN81891.1"/>
    </source>
</evidence>
<gene>
    <name evidence="1" type="ORF">BPAG_LOCUS705</name>
</gene>
<proteinExistence type="predicted"/>
<organism evidence="3">
    <name type="scientific">Brugia pahangi</name>
    <name type="common">Filarial nematode worm</name>
    <dbReference type="NCBI Taxonomy" id="6280"/>
    <lineage>
        <taxon>Eukaryota</taxon>
        <taxon>Metazoa</taxon>
        <taxon>Ecdysozoa</taxon>
        <taxon>Nematoda</taxon>
        <taxon>Chromadorea</taxon>
        <taxon>Rhabditida</taxon>
        <taxon>Spirurina</taxon>
        <taxon>Spiruromorpha</taxon>
        <taxon>Filarioidea</taxon>
        <taxon>Onchocercidae</taxon>
        <taxon>Brugia</taxon>
    </lineage>
</organism>
<name>A0A0N4SYA4_BRUPA</name>
<dbReference type="WBParaSite" id="BPAG_0000070401-mRNA-1">
    <property type="protein sequence ID" value="BPAG_0000070401-mRNA-1"/>
    <property type="gene ID" value="BPAG_0000070401"/>
</dbReference>
<dbReference type="Proteomes" id="UP000278627">
    <property type="component" value="Unassembled WGS sequence"/>
</dbReference>
<evidence type="ECO:0000313" key="3">
    <source>
        <dbReference type="WBParaSite" id="BPAG_0000070401-mRNA-1"/>
    </source>
</evidence>
<keyword evidence="2" id="KW-1185">Reference proteome</keyword>
<sequence>MDERDVTVLISGEFEITNKINDGEAYHRTLFKIARVAEGKQEKRRRKESKVEWRVKGHLFAYCALNASPDFHLTEILDFFK</sequence>
<reference evidence="3" key="1">
    <citation type="submission" date="2017-02" db="UniProtKB">
        <authorList>
            <consortium name="WormBaseParasite"/>
        </authorList>
    </citation>
    <scope>IDENTIFICATION</scope>
</reference>
<dbReference type="AlphaFoldDB" id="A0A0N4SYA4"/>
<accession>A0A0N4SYA4</accession>